<keyword evidence="3 10" id="KW-0813">Transport</keyword>
<dbReference type="SUPFAM" id="SSF103491">
    <property type="entry name" value="Preprotein translocase SecY subunit"/>
    <property type="match status" value="1"/>
</dbReference>
<gene>
    <name evidence="10" type="primary">secY</name>
    <name evidence="12" type="ORF">COT52_01980</name>
</gene>
<dbReference type="GO" id="GO:0006605">
    <property type="term" value="P:protein targeting"/>
    <property type="evidence" value="ECO:0007669"/>
    <property type="project" value="UniProtKB-UniRule"/>
</dbReference>
<evidence type="ECO:0000313" key="12">
    <source>
        <dbReference type="EMBL" id="PIS20769.1"/>
    </source>
</evidence>
<evidence type="ECO:0000256" key="8">
    <source>
        <dbReference type="ARBA" id="ARBA00023136"/>
    </source>
</evidence>
<comment type="function">
    <text evidence="10">The central subunit of the protein translocation channel SecYEG. Consists of two halves formed by TMs 1-5 and 6-10. These two domains form a lateral gate at the front which open onto the bilayer between TMs 2 and 7, and are clamped together by SecE at the back. The channel is closed by both a pore ring composed of hydrophobic SecY resides and a short helix (helix 2A) on the extracellular side of the membrane which forms a plug. The plug probably moves laterally to allow the channel to open. The ring and the pore may move independently.</text>
</comment>
<accession>A0A2H0X9B7</accession>
<comment type="similarity">
    <text evidence="2 10 11">Belongs to the SecY/SEC61-alpha family.</text>
</comment>
<dbReference type="FunFam" id="1.10.3370.10:FF:000001">
    <property type="entry name" value="Preprotein translocase subunit SecY"/>
    <property type="match status" value="1"/>
</dbReference>
<dbReference type="InterPro" id="IPR023201">
    <property type="entry name" value="SecY_dom_sf"/>
</dbReference>
<sequence>MPPFLRKLWKVPGFKKKLTVTLAILILSRVLSHIPIPGANLAALEQLFSKNGLLGVLDMFSGGGMQNFSVITLGLNPYINASIILNLLTMIFPKLEELSKEGEYGRQKINQYTRYLSVPLATLQAYGTYFLLQKQAVISNLPLINQLLLVITLVGGSIFLVWLGDLISVHGLGNGISLLIFAGIISRLPNSLGQITALVQFGQVNMFSLLGIGASFLILLYGVVAVNEAVLKIPIKYATQVRYGGQGKNSFFPIKLNQAGVIPIIFALSLLMVPGMLGSFLQPMPNNVLSSLGSFLVSFFGSRSIWYSVFYFLLVVGFTYFYTSLSFDTNKIAEDLKKNGGFIPGVRPGKSSSAYLGGVVSHITLFGALFLGLVAILPSLSHYIFSSSIDLSLGGTGILIVVSVVLELLRQVESQLVMHDYEGFL</sequence>
<feature type="transmembrane region" description="Helical" evidence="10">
    <location>
        <begin position="354"/>
        <end position="377"/>
    </location>
</feature>
<dbReference type="AlphaFoldDB" id="A0A2H0X9B7"/>
<dbReference type="PIRSF" id="PIRSF004557">
    <property type="entry name" value="SecY"/>
    <property type="match status" value="1"/>
</dbReference>
<feature type="transmembrane region" description="Helical" evidence="10">
    <location>
        <begin position="143"/>
        <end position="162"/>
    </location>
</feature>
<dbReference type="Pfam" id="PF00344">
    <property type="entry name" value="SecY"/>
    <property type="match status" value="1"/>
</dbReference>
<evidence type="ECO:0000256" key="3">
    <source>
        <dbReference type="ARBA" id="ARBA00022448"/>
    </source>
</evidence>
<comment type="caution">
    <text evidence="10">Lacks conserved residue(s) required for the propagation of feature annotation.</text>
</comment>
<feature type="transmembrane region" description="Helical" evidence="10">
    <location>
        <begin position="304"/>
        <end position="322"/>
    </location>
</feature>
<feature type="transmembrane region" description="Helical" evidence="10">
    <location>
        <begin position="261"/>
        <end position="284"/>
    </location>
</feature>
<dbReference type="PROSITE" id="PS00756">
    <property type="entry name" value="SECY_2"/>
    <property type="match status" value="1"/>
</dbReference>
<dbReference type="InterPro" id="IPR026593">
    <property type="entry name" value="SecY"/>
</dbReference>
<feature type="transmembrane region" description="Helical" evidence="10">
    <location>
        <begin position="383"/>
        <end position="409"/>
    </location>
</feature>
<feature type="transmembrane region" description="Helical" evidence="10">
    <location>
        <begin position="68"/>
        <end position="92"/>
    </location>
</feature>
<dbReference type="PRINTS" id="PR00303">
    <property type="entry name" value="SECYTRNLCASE"/>
</dbReference>
<dbReference type="GO" id="GO:0005886">
    <property type="term" value="C:plasma membrane"/>
    <property type="evidence" value="ECO:0007669"/>
    <property type="project" value="UniProtKB-SubCell"/>
</dbReference>
<keyword evidence="7 10" id="KW-0811">Translocation</keyword>
<evidence type="ECO:0000256" key="2">
    <source>
        <dbReference type="ARBA" id="ARBA00005751"/>
    </source>
</evidence>
<evidence type="ECO:0000256" key="7">
    <source>
        <dbReference type="ARBA" id="ARBA00023010"/>
    </source>
</evidence>
<comment type="caution">
    <text evidence="12">The sequence shown here is derived from an EMBL/GenBank/DDBJ whole genome shotgun (WGS) entry which is preliminary data.</text>
</comment>
<evidence type="ECO:0000256" key="9">
    <source>
        <dbReference type="ARBA" id="ARBA00039733"/>
    </source>
</evidence>
<evidence type="ECO:0000256" key="11">
    <source>
        <dbReference type="RuleBase" id="RU004349"/>
    </source>
</evidence>
<evidence type="ECO:0000256" key="10">
    <source>
        <dbReference type="HAMAP-Rule" id="MF_01465"/>
    </source>
</evidence>
<dbReference type="Proteomes" id="UP000231414">
    <property type="component" value="Unassembled WGS sequence"/>
</dbReference>
<dbReference type="PANTHER" id="PTHR10906">
    <property type="entry name" value="SECY/SEC61-ALPHA FAMILY MEMBER"/>
    <property type="match status" value="1"/>
</dbReference>
<organism evidence="12 13">
    <name type="scientific">candidate division WWE3 bacterium CG08_land_8_20_14_0_20_43_13</name>
    <dbReference type="NCBI Taxonomy" id="1975087"/>
    <lineage>
        <taxon>Bacteria</taxon>
        <taxon>Katanobacteria</taxon>
    </lineage>
</organism>
<keyword evidence="8 10" id="KW-0472">Membrane</keyword>
<protein>
    <recommendedName>
        <fullName evidence="9 10">Protein translocase subunit SecY</fullName>
    </recommendedName>
</protein>
<feature type="transmembrane region" description="Helical" evidence="10">
    <location>
        <begin position="169"/>
        <end position="186"/>
    </location>
</feature>
<keyword evidence="5 10" id="KW-0653">Protein transport</keyword>
<dbReference type="NCBIfam" id="TIGR00967">
    <property type="entry name" value="3a0501s007"/>
    <property type="match status" value="1"/>
</dbReference>
<evidence type="ECO:0000256" key="4">
    <source>
        <dbReference type="ARBA" id="ARBA00022692"/>
    </source>
</evidence>
<reference evidence="13" key="1">
    <citation type="submission" date="2017-09" db="EMBL/GenBank/DDBJ databases">
        <title>Depth-based differentiation of microbial function through sediment-hosted aquifers and enrichment of novel symbionts in the deep terrestrial subsurface.</title>
        <authorList>
            <person name="Probst A.J."/>
            <person name="Ladd B."/>
            <person name="Jarett J.K."/>
            <person name="Geller-Mcgrath D.E."/>
            <person name="Sieber C.M.K."/>
            <person name="Emerson J.B."/>
            <person name="Anantharaman K."/>
            <person name="Thomas B.C."/>
            <person name="Malmstrom R."/>
            <person name="Stieglmeier M."/>
            <person name="Klingl A."/>
            <person name="Woyke T."/>
            <person name="Ryan C.M."/>
            <person name="Banfield J.F."/>
        </authorList>
    </citation>
    <scope>NUCLEOTIDE SEQUENCE [LARGE SCALE GENOMIC DNA]</scope>
</reference>
<feature type="transmembrane region" description="Helical" evidence="10">
    <location>
        <begin position="206"/>
        <end position="226"/>
    </location>
</feature>
<dbReference type="GO" id="GO:0065002">
    <property type="term" value="P:intracellular protein transmembrane transport"/>
    <property type="evidence" value="ECO:0007669"/>
    <property type="project" value="UniProtKB-UniRule"/>
</dbReference>
<comment type="subunit">
    <text evidence="10">Component of the Sec protein translocase complex. Heterotrimer consisting of SecY, SecE and SecG subunits. The heterotrimers can form oligomers, although 1 heterotrimer is thought to be able to translocate proteins. Interacts with the ribosome. Interacts with SecDF, and other proteins may be involved. Interacts with SecA.</text>
</comment>
<dbReference type="InterPro" id="IPR002208">
    <property type="entry name" value="SecY/SEC61-alpha"/>
</dbReference>
<proteinExistence type="inferred from homology"/>
<comment type="subcellular location">
    <subcellularLocation>
        <location evidence="10">Cell membrane</location>
        <topology evidence="10">Multi-pass membrane protein</topology>
    </subcellularLocation>
    <subcellularLocation>
        <location evidence="1">Membrane</location>
        <topology evidence="1">Multi-pass membrane protein</topology>
    </subcellularLocation>
</comment>
<keyword evidence="4 10" id="KW-0812">Transmembrane</keyword>
<evidence type="ECO:0000313" key="13">
    <source>
        <dbReference type="Proteomes" id="UP000231414"/>
    </source>
</evidence>
<keyword evidence="6 10" id="KW-1133">Transmembrane helix</keyword>
<keyword evidence="10" id="KW-1003">Cell membrane</keyword>
<dbReference type="EMBL" id="PEYW01000029">
    <property type="protein sequence ID" value="PIS20769.1"/>
    <property type="molecule type" value="Genomic_DNA"/>
</dbReference>
<evidence type="ECO:0000256" key="5">
    <source>
        <dbReference type="ARBA" id="ARBA00022927"/>
    </source>
</evidence>
<dbReference type="Gene3D" id="1.10.3370.10">
    <property type="entry name" value="SecY subunit domain"/>
    <property type="match status" value="1"/>
</dbReference>
<feature type="transmembrane region" description="Helical" evidence="10">
    <location>
        <begin position="112"/>
        <end position="131"/>
    </location>
</feature>
<dbReference type="HAMAP" id="MF_01465">
    <property type="entry name" value="SecY"/>
    <property type="match status" value="1"/>
</dbReference>
<name>A0A2H0X9B7_UNCKA</name>
<dbReference type="InterPro" id="IPR030659">
    <property type="entry name" value="SecY_CS"/>
</dbReference>
<evidence type="ECO:0000256" key="1">
    <source>
        <dbReference type="ARBA" id="ARBA00004141"/>
    </source>
</evidence>
<dbReference type="GO" id="GO:0043952">
    <property type="term" value="P:protein transport by the Sec complex"/>
    <property type="evidence" value="ECO:0007669"/>
    <property type="project" value="UniProtKB-UniRule"/>
</dbReference>
<evidence type="ECO:0000256" key="6">
    <source>
        <dbReference type="ARBA" id="ARBA00022989"/>
    </source>
</evidence>